<reference evidence="2 3" key="1">
    <citation type="journal article" date="2016" name="Mol. Biol. Evol.">
        <title>Comparative Genomics of Early-Diverging Mushroom-Forming Fungi Provides Insights into the Origins of Lignocellulose Decay Capabilities.</title>
        <authorList>
            <person name="Nagy L.G."/>
            <person name="Riley R."/>
            <person name="Tritt A."/>
            <person name="Adam C."/>
            <person name="Daum C."/>
            <person name="Floudas D."/>
            <person name="Sun H."/>
            <person name="Yadav J.S."/>
            <person name="Pangilinan J."/>
            <person name="Larsson K.H."/>
            <person name="Matsuura K."/>
            <person name="Barry K."/>
            <person name="Labutti K."/>
            <person name="Kuo R."/>
            <person name="Ohm R.A."/>
            <person name="Bhattacharya S.S."/>
            <person name="Shirouzu T."/>
            <person name="Yoshinaga Y."/>
            <person name="Martin F.M."/>
            <person name="Grigoriev I.V."/>
            <person name="Hibbett D.S."/>
        </authorList>
    </citation>
    <scope>NUCLEOTIDE SEQUENCE [LARGE SCALE GENOMIC DNA]</scope>
    <source>
        <strain evidence="2 3">CBS 109695</strain>
    </source>
</reference>
<dbReference type="OrthoDB" id="3217549at2759"/>
<name>A0A165WFD9_9AGAM</name>
<proteinExistence type="predicted"/>
<evidence type="ECO:0000313" key="3">
    <source>
        <dbReference type="Proteomes" id="UP000076532"/>
    </source>
</evidence>
<dbReference type="Proteomes" id="UP000076532">
    <property type="component" value="Unassembled WGS sequence"/>
</dbReference>
<keyword evidence="3" id="KW-1185">Reference proteome</keyword>
<accession>A0A165WFD9</accession>
<dbReference type="SUPFAM" id="SSF81383">
    <property type="entry name" value="F-box domain"/>
    <property type="match status" value="1"/>
</dbReference>
<organism evidence="2 3">
    <name type="scientific">Athelia psychrophila</name>
    <dbReference type="NCBI Taxonomy" id="1759441"/>
    <lineage>
        <taxon>Eukaryota</taxon>
        <taxon>Fungi</taxon>
        <taxon>Dikarya</taxon>
        <taxon>Basidiomycota</taxon>
        <taxon>Agaricomycotina</taxon>
        <taxon>Agaricomycetes</taxon>
        <taxon>Agaricomycetidae</taxon>
        <taxon>Atheliales</taxon>
        <taxon>Atheliaceae</taxon>
        <taxon>Athelia</taxon>
    </lineage>
</organism>
<protein>
    <recommendedName>
        <fullName evidence="1">F-box domain-containing protein</fullName>
    </recommendedName>
</protein>
<feature type="domain" description="F-box" evidence="1">
    <location>
        <begin position="88"/>
        <end position="143"/>
    </location>
</feature>
<evidence type="ECO:0000313" key="2">
    <source>
        <dbReference type="EMBL" id="KZP07607.1"/>
    </source>
</evidence>
<dbReference type="Gene3D" id="1.20.1280.50">
    <property type="match status" value="1"/>
</dbReference>
<dbReference type="Pfam" id="PF12937">
    <property type="entry name" value="F-box-like"/>
    <property type="match status" value="1"/>
</dbReference>
<dbReference type="AlphaFoldDB" id="A0A165WFD9"/>
<sequence length="322" mass="36050">MLCSNCRGTLALSDINGPLPSPVPDLFIKNDAPNKFQLDAIWDVIAPARVDLRIMDDEITEVQKHLLGLQAKRASLQSFVDEHAGLHIRRLPEELLAMIFMFTLPDDPLPSPLRPKAAPLVLGQVCKYWRAFSRNTPLLWSTIQIAPIDNEKLLAVFVRWLERAGNCSLHVLYKGPDIESESYIEQAPDIEEEGLEWDLISGLAARIEHLHVQITPDMLPLIFPADGRHGLVRLQSLCVINISDNPDEIDWTLNIGTGAPRLLFAHVDNLSLQRLDLPSGQLTTCHIDTESVPDFFTFLREATNLMDCEINVLGSADSPFKL</sequence>
<evidence type="ECO:0000259" key="1">
    <source>
        <dbReference type="Pfam" id="PF12937"/>
    </source>
</evidence>
<gene>
    <name evidence="2" type="ORF">FIBSPDRAFT_280751</name>
</gene>
<dbReference type="InterPro" id="IPR001810">
    <property type="entry name" value="F-box_dom"/>
</dbReference>
<dbReference type="EMBL" id="KV417745">
    <property type="protein sequence ID" value="KZP07607.1"/>
    <property type="molecule type" value="Genomic_DNA"/>
</dbReference>
<dbReference type="InterPro" id="IPR036047">
    <property type="entry name" value="F-box-like_dom_sf"/>
</dbReference>